<name>A0A0D0BL89_9AGAR</name>
<dbReference type="Proteomes" id="UP000053593">
    <property type="component" value="Unassembled WGS sequence"/>
</dbReference>
<dbReference type="AlphaFoldDB" id="A0A0D0BL89"/>
<dbReference type="EMBL" id="KN834917">
    <property type="protein sequence ID" value="KIK50229.1"/>
    <property type="molecule type" value="Genomic_DNA"/>
</dbReference>
<keyword evidence="2" id="KW-1185">Reference proteome</keyword>
<dbReference type="HOGENOM" id="CLU_1147303_0_0_1"/>
<protein>
    <submittedName>
        <fullName evidence="1">Uncharacterized protein</fullName>
    </submittedName>
</protein>
<evidence type="ECO:0000313" key="1">
    <source>
        <dbReference type="EMBL" id="KIK50229.1"/>
    </source>
</evidence>
<reference evidence="1 2" key="1">
    <citation type="submission" date="2014-04" db="EMBL/GenBank/DDBJ databases">
        <title>Evolutionary Origins and Diversification of the Mycorrhizal Mutualists.</title>
        <authorList>
            <consortium name="DOE Joint Genome Institute"/>
            <consortium name="Mycorrhizal Genomics Consortium"/>
            <person name="Kohler A."/>
            <person name="Kuo A."/>
            <person name="Nagy L.G."/>
            <person name="Floudas D."/>
            <person name="Copeland A."/>
            <person name="Barry K.W."/>
            <person name="Cichocki N."/>
            <person name="Veneault-Fourrey C."/>
            <person name="LaButti K."/>
            <person name="Lindquist E.A."/>
            <person name="Lipzen A."/>
            <person name="Lundell T."/>
            <person name="Morin E."/>
            <person name="Murat C."/>
            <person name="Riley R."/>
            <person name="Ohm R."/>
            <person name="Sun H."/>
            <person name="Tunlid A."/>
            <person name="Henrissat B."/>
            <person name="Grigoriev I.V."/>
            <person name="Hibbett D.S."/>
            <person name="Martin F."/>
        </authorList>
    </citation>
    <scope>NUCLEOTIDE SEQUENCE [LARGE SCALE GENOMIC DNA]</scope>
    <source>
        <strain evidence="1 2">FD-317 M1</strain>
    </source>
</reference>
<dbReference type="OrthoDB" id="2158839at2759"/>
<organism evidence="1 2">
    <name type="scientific">Collybiopsis luxurians FD-317 M1</name>
    <dbReference type="NCBI Taxonomy" id="944289"/>
    <lineage>
        <taxon>Eukaryota</taxon>
        <taxon>Fungi</taxon>
        <taxon>Dikarya</taxon>
        <taxon>Basidiomycota</taxon>
        <taxon>Agaricomycotina</taxon>
        <taxon>Agaricomycetes</taxon>
        <taxon>Agaricomycetidae</taxon>
        <taxon>Agaricales</taxon>
        <taxon>Marasmiineae</taxon>
        <taxon>Omphalotaceae</taxon>
        <taxon>Collybiopsis</taxon>
        <taxon>Collybiopsis luxurians</taxon>
    </lineage>
</organism>
<proteinExistence type="predicted"/>
<sequence length="242" mass="27449">MPQAICEHFILVDEFNVGSKKAFGVAKMFSKLFDCISEKPDFDMLYEPYAQYIDEVCRQWWQHPKSRIHINFFHNGVFSEIMHICQAKAEAEAKELAQKMGDHLSSLNSASADSSSKSSSNPNHTCGTQSNYYNCNSSTSNSSLSSLSSSFCTPNYSPRGQKVFMNPNICCICGSSDCWYRHYKEAQDNYTKKDGNGWKDRQGCLICISWNRVDGCNCNNCKFLHICSHCGSNTHTAQKYRH</sequence>
<evidence type="ECO:0000313" key="2">
    <source>
        <dbReference type="Proteomes" id="UP000053593"/>
    </source>
</evidence>
<gene>
    <name evidence="1" type="ORF">GYMLUDRAFT_65371</name>
</gene>
<accession>A0A0D0BL89</accession>